<sequence>MPAILFKTIIVKPLAQIDDHKKKKGVLLAQHSLKYSKVEIYQVRMPHPVVNQER</sequence>
<organism evidence="1 2">
    <name type="scientific">Solemya velum gill symbiont</name>
    <dbReference type="NCBI Taxonomy" id="2340"/>
    <lineage>
        <taxon>Bacteria</taxon>
        <taxon>Pseudomonadati</taxon>
        <taxon>Pseudomonadota</taxon>
        <taxon>Gammaproteobacteria</taxon>
        <taxon>sulfur-oxidizing symbionts</taxon>
    </lineage>
</organism>
<dbReference type="EMBL" id="JRAA01000001">
    <property type="protein sequence ID" value="KHF26584.1"/>
    <property type="molecule type" value="Genomic_DNA"/>
</dbReference>
<dbReference type="Proteomes" id="UP000030856">
    <property type="component" value="Unassembled WGS sequence"/>
</dbReference>
<name>A0A0B0HF78_SOVGS</name>
<reference evidence="1 2" key="1">
    <citation type="journal article" date="2014" name="BMC Genomics">
        <title>The genome of the intracellular bacterium of the coastal bivalve, Solemya velum: a blueprint for thriving in and out of symbiosis.</title>
        <authorList>
            <person name="Dmytrenko O."/>
            <person name="Russell S.L."/>
            <person name="Loo W.T."/>
            <person name="Fontanez K.M."/>
            <person name="Liao L."/>
            <person name="Roeselers G."/>
            <person name="Sharma R."/>
            <person name="Stewart F.J."/>
            <person name="Newton I.L."/>
            <person name="Woyke T."/>
            <person name="Wu D."/>
            <person name="Lang J.M."/>
            <person name="Eisen J.A."/>
            <person name="Cavanaugh C.M."/>
        </authorList>
    </citation>
    <scope>NUCLEOTIDE SEQUENCE [LARGE SCALE GENOMIC DNA]</scope>
    <source>
        <strain evidence="1 2">WH</strain>
    </source>
</reference>
<dbReference type="AlphaFoldDB" id="A0A0B0HF78"/>
<proteinExistence type="predicted"/>
<keyword evidence="2" id="KW-1185">Reference proteome</keyword>
<accession>A0A0B0HF78</accession>
<comment type="caution">
    <text evidence="1">The sequence shown here is derived from an EMBL/GenBank/DDBJ whole genome shotgun (WGS) entry which is preliminary data.</text>
</comment>
<evidence type="ECO:0000313" key="1">
    <source>
        <dbReference type="EMBL" id="KHF26584.1"/>
    </source>
</evidence>
<protein>
    <submittedName>
        <fullName evidence="1">Uncharacterized protein</fullName>
    </submittedName>
</protein>
<evidence type="ECO:0000313" key="2">
    <source>
        <dbReference type="Proteomes" id="UP000030856"/>
    </source>
</evidence>
<gene>
    <name evidence="1" type="ORF">JV46_12080</name>
</gene>